<proteinExistence type="predicted"/>
<comment type="caution">
    <text evidence="2">The sequence shown here is derived from an EMBL/GenBank/DDBJ whole genome shotgun (WGS) entry which is preliminary data.</text>
</comment>
<dbReference type="OrthoDB" id="7488454at2759"/>
<organism evidence="2 3">
    <name type="scientific">Spodoptera exigua</name>
    <name type="common">Beet armyworm</name>
    <name type="synonym">Noctua fulgens</name>
    <dbReference type="NCBI Taxonomy" id="7107"/>
    <lineage>
        <taxon>Eukaryota</taxon>
        <taxon>Metazoa</taxon>
        <taxon>Ecdysozoa</taxon>
        <taxon>Arthropoda</taxon>
        <taxon>Hexapoda</taxon>
        <taxon>Insecta</taxon>
        <taxon>Pterygota</taxon>
        <taxon>Neoptera</taxon>
        <taxon>Endopterygota</taxon>
        <taxon>Lepidoptera</taxon>
        <taxon>Glossata</taxon>
        <taxon>Ditrysia</taxon>
        <taxon>Noctuoidea</taxon>
        <taxon>Noctuidae</taxon>
        <taxon>Amphipyrinae</taxon>
        <taxon>Spodoptera</taxon>
    </lineage>
</organism>
<gene>
    <name evidence="2" type="ORF">HF086_011825</name>
</gene>
<accession>A0A922SP64</accession>
<feature type="signal peptide" evidence="1">
    <location>
        <begin position="1"/>
        <end position="22"/>
    </location>
</feature>
<dbReference type="AlphaFoldDB" id="A0A922SP64"/>
<sequence>MHSHLALDLLFCIVLVSYCIHAHSTQRQSNLRNPNGNIFNLLLGLYKLNPLKSSKVYKTFSEDMLQGRGNKSHLVLNLESDEYAKEQLKSNLYEIEKVIHTKSVKPHSHFEKPEYDINDISTENFKVDIVLNDKMLSKELMKMKEKEDFGAIFEHVGSNETYENDVPATKLLPIQNIQYQNPLVLDQAVNEFELISNNGNFKIPTSTLVEVHDNNQEDSSVDLRFDKVPDVVVI</sequence>
<evidence type="ECO:0000313" key="3">
    <source>
        <dbReference type="Proteomes" id="UP000814243"/>
    </source>
</evidence>
<keyword evidence="1" id="KW-0732">Signal</keyword>
<feature type="chain" id="PRO_5036781957" evidence="1">
    <location>
        <begin position="23"/>
        <end position="234"/>
    </location>
</feature>
<name>A0A922SP64_SPOEX</name>
<evidence type="ECO:0000256" key="1">
    <source>
        <dbReference type="SAM" id="SignalP"/>
    </source>
</evidence>
<evidence type="ECO:0000313" key="2">
    <source>
        <dbReference type="EMBL" id="KAH9644656.1"/>
    </source>
</evidence>
<reference evidence="2" key="1">
    <citation type="journal article" date="2021" name="G3 (Bethesda)">
        <title>Genome and transcriptome analysis of the beet armyworm Spodoptera exigua reveals targets for pest control. .</title>
        <authorList>
            <person name="Simon S."/>
            <person name="Breeschoten T."/>
            <person name="Jansen H.J."/>
            <person name="Dirks R.P."/>
            <person name="Schranz M.E."/>
            <person name="Ros V.I.D."/>
        </authorList>
    </citation>
    <scope>NUCLEOTIDE SEQUENCE</scope>
    <source>
        <strain evidence="2">TB_SE_WUR_2020</strain>
    </source>
</reference>
<dbReference type="Proteomes" id="UP000814243">
    <property type="component" value="Unassembled WGS sequence"/>
</dbReference>
<dbReference type="EMBL" id="JACEFF010000073">
    <property type="protein sequence ID" value="KAH9644656.1"/>
    <property type="molecule type" value="Genomic_DNA"/>
</dbReference>
<protein>
    <submittedName>
        <fullName evidence="2">Uncharacterized protein</fullName>
    </submittedName>
</protein>